<gene>
    <name evidence="4" type="ORF">SAMN02745824_1762</name>
</gene>
<sequence>MVRARSAVIIGAGAVGMATAYALARRGLSVTIIDENPQPAMGASHANGAQLSYCYTDALASPAILKNMPGLLLRRDPAFRLHCRPDWRYLAWLARFLSNCTPRRFEKHTLAGLRLARESFRAMDDLTAAHDIDFGLRTNGKMHLLDDQQSLERARYTVNLKNGQCGKQEILSPGEAIAIEPALEDRRADIAGAVYSPGEQVGDAFRFCQQMAGILAASYHVQTCFGQRVARVDPGQADTRIELASGDILTADLAIICAASSSGSLLTPLGITLPVEPMKGYSFEMPMGNGSPTTSITDTRRRLVFTNLGDRMRVAGLADLGDRQAVLRENRMETLIKLARQSLPDAGRFDQASSFWAGLRPMTPDSLPIISRPMPGLAINTGHGMLGWTLAMGSGERLAKLVGAD</sequence>
<dbReference type="Proteomes" id="UP000185192">
    <property type="component" value="Unassembled WGS sequence"/>
</dbReference>
<evidence type="ECO:0000256" key="1">
    <source>
        <dbReference type="ARBA" id="ARBA00009410"/>
    </source>
</evidence>
<dbReference type="GO" id="GO:0005886">
    <property type="term" value="C:plasma membrane"/>
    <property type="evidence" value="ECO:0007669"/>
    <property type="project" value="TreeGrafter"/>
</dbReference>
<dbReference type="AlphaFoldDB" id="A0A1N6DAL3"/>
<dbReference type="Gene3D" id="3.50.50.60">
    <property type="entry name" value="FAD/NAD(P)-binding domain"/>
    <property type="match status" value="2"/>
</dbReference>
<dbReference type="GO" id="GO:0008718">
    <property type="term" value="F:D-amino-acid dehydrogenase activity"/>
    <property type="evidence" value="ECO:0007669"/>
    <property type="project" value="TreeGrafter"/>
</dbReference>
<dbReference type="EMBL" id="FSQW01000001">
    <property type="protein sequence ID" value="SIN67838.1"/>
    <property type="molecule type" value="Genomic_DNA"/>
</dbReference>
<proteinExistence type="inferred from homology"/>
<keyword evidence="5" id="KW-1185">Reference proteome</keyword>
<comment type="similarity">
    <text evidence="1">Belongs to the DadA oxidoreductase family.</text>
</comment>
<reference evidence="5" key="1">
    <citation type="submission" date="2016-11" db="EMBL/GenBank/DDBJ databases">
        <authorList>
            <person name="Varghese N."/>
            <person name="Submissions S."/>
        </authorList>
    </citation>
    <scope>NUCLEOTIDE SEQUENCE [LARGE SCALE GENOMIC DNA]</scope>
    <source>
        <strain evidence="5">DSM 22363</strain>
    </source>
</reference>
<protein>
    <submittedName>
        <fullName evidence="4">D-amino-acid dehydrogenase</fullName>
    </submittedName>
</protein>
<organism evidence="4 5">
    <name type="scientific">Parasphingorhabdus marina DSM 22363</name>
    <dbReference type="NCBI Taxonomy" id="1123272"/>
    <lineage>
        <taxon>Bacteria</taxon>
        <taxon>Pseudomonadati</taxon>
        <taxon>Pseudomonadota</taxon>
        <taxon>Alphaproteobacteria</taxon>
        <taxon>Sphingomonadales</taxon>
        <taxon>Sphingomonadaceae</taxon>
        <taxon>Parasphingorhabdus</taxon>
    </lineage>
</organism>
<dbReference type="InterPro" id="IPR036188">
    <property type="entry name" value="FAD/NAD-bd_sf"/>
</dbReference>
<feature type="domain" description="FAD dependent oxidoreductase" evidence="3">
    <location>
        <begin position="7"/>
        <end position="401"/>
    </location>
</feature>
<dbReference type="SUPFAM" id="SSF54373">
    <property type="entry name" value="FAD-linked reductases, C-terminal domain"/>
    <property type="match status" value="1"/>
</dbReference>
<dbReference type="PANTHER" id="PTHR13847">
    <property type="entry name" value="SARCOSINE DEHYDROGENASE-RELATED"/>
    <property type="match status" value="1"/>
</dbReference>
<keyword evidence="2" id="KW-0560">Oxidoreductase</keyword>
<dbReference type="SUPFAM" id="SSF51971">
    <property type="entry name" value="Nucleotide-binding domain"/>
    <property type="match status" value="1"/>
</dbReference>
<dbReference type="Gene3D" id="3.30.9.10">
    <property type="entry name" value="D-Amino Acid Oxidase, subunit A, domain 2"/>
    <property type="match status" value="1"/>
</dbReference>
<accession>A0A1N6DAL3</accession>
<evidence type="ECO:0000313" key="5">
    <source>
        <dbReference type="Proteomes" id="UP000185192"/>
    </source>
</evidence>
<evidence type="ECO:0000313" key="4">
    <source>
        <dbReference type="EMBL" id="SIN67838.1"/>
    </source>
</evidence>
<evidence type="ECO:0000256" key="2">
    <source>
        <dbReference type="ARBA" id="ARBA00023002"/>
    </source>
</evidence>
<dbReference type="PANTHER" id="PTHR13847:SF280">
    <property type="entry name" value="D-AMINO ACID DEHYDROGENASE"/>
    <property type="match status" value="1"/>
</dbReference>
<dbReference type="Pfam" id="PF01266">
    <property type="entry name" value="DAO"/>
    <property type="match status" value="1"/>
</dbReference>
<evidence type="ECO:0000259" key="3">
    <source>
        <dbReference type="Pfam" id="PF01266"/>
    </source>
</evidence>
<dbReference type="InterPro" id="IPR006076">
    <property type="entry name" value="FAD-dep_OxRdtase"/>
</dbReference>
<name>A0A1N6DAL3_9SPHN</name>
<dbReference type="RefSeq" id="WP_074205001.1">
    <property type="nucleotide sequence ID" value="NZ_FSQW01000001.1"/>
</dbReference>
<dbReference type="GO" id="GO:0005737">
    <property type="term" value="C:cytoplasm"/>
    <property type="evidence" value="ECO:0007669"/>
    <property type="project" value="TreeGrafter"/>
</dbReference>
<dbReference type="GO" id="GO:0055130">
    <property type="term" value="P:D-alanine catabolic process"/>
    <property type="evidence" value="ECO:0007669"/>
    <property type="project" value="TreeGrafter"/>
</dbReference>
<dbReference type="OrthoDB" id="9805337at2"/>
<dbReference type="STRING" id="1123272.SAMN02745824_1762"/>